<evidence type="ECO:0000256" key="1">
    <source>
        <dbReference type="SAM" id="SignalP"/>
    </source>
</evidence>
<protein>
    <submittedName>
        <fullName evidence="2">Uncharacterized protein</fullName>
    </submittedName>
</protein>
<comment type="caution">
    <text evidence="2">The sequence shown here is derived from an EMBL/GenBank/DDBJ whole genome shotgun (WGS) entry which is preliminary data.</text>
</comment>
<reference evidence="2 3" key="1">
    <citation type="submission" date="2016-03" db="EMBL/GenBank/DDBJ databases">
        <title>Comparative genomics of the ectomycorrhizal sister species Rhizopogon vinicolor and Rhizopogon vesiculosus (Basidiomycota: Boletales) reveals a divergence of the mating type B locus.</title>
        <authorList>
            <person name="Mujic A.B."/>
            <person name="Kuo A."/>
            <person name="Tritt A."/>
            <person name="Lipzen A."/>
            <person name="Chen C."/>
            <person name="Johnson J."/>
            <person name="Sharma A."/>
            <person name="Barry K."/>
            <person name="Grigoriev I.V."/>
            <person name="Spatafora J.W."/>
        </authorList>
    </citation>
    <scope>NUCLEOTIDE SEQUENCE [LARGE SCALE GENOMIC DNA]</scope>
    <source>
        <strain evidence="2 3">AM-OR11-056</strain>
    </source>
</reference>
<keyword evidence="3" id="KW-1185">Reference proteome</keyword>
<accession>A0A1J8PQL9</accession>
<dbReference type="EMBL" id="LVVM01005061">
    <property type="protein sequence ID" value="OJA11470.1"/>
    <property type="molecule type" value="Genomic_DNA"/>
</dbReference>
<dbReference type="Proteomes" id="UP000183567">
    <property type="component" value="Unassembled WGS sequence"/>
</dbReference>
<dbReference type="STRING" id="180088.A0A1J8PQL9"/>
<name>A0A1J8PQL9_9AGAM</name>
<feature type="non-terminal residue" evidence="2">
    <location>
        <position position="1"/>
    </location>
</feature>
<feature type="non-terminal residue" evidence="2">
    <location>
        <position position="90"/>
    </location>
</feature>
<proteinExistence type="predicted"/>
<dbReference type="Gene3D" id="1.20.1250.20">
    <property type="entry name" value="MFS general substrate transporter like domains"/>
    <property type="match status" value="1"/>
</dbReference>
<dbReference type="InterPro" id="IPR036259">
    <property type="entry name" value="MFS_trans_sf"/>
</dbReference>
<organism evidence="2 3">
    <name type="scientific">Rhizopogon vesiculosus</name>
    <dbReference type="NCBI Taxonomy" id="180088"/>
    <lineage>
        <taxon>Eukaryota</taxon>
        <taxon>Fungi</taxon>
        <taxon>Dikarya</taxon>
        <taxon>Basidiomycota</taxon>
        <taxon>Agaricomycotina</taxon>
        <taxon>Agaricomycetes</taxon>
        <taxon>Agaricomycetidae</taxon>
        <taxon>Boletales</taxon>
        <taxon>Suillineae</taxon>
        <taxon>Rhizopogonaceae</taxon>
        <taxon>Rhizopogon</taxon>
    </lineage>
</organism>
<keyword evidence="1" id="KW-0732">Signal</keyword>
<dbReference type="AlphaFoldDB" id="A0A1J8PQL9"/>
<gene>
    <name evidence="2" type="ORF">AZE42_10276</name>
</gene>
<feature type="signal peptide" evidence="1">
    <location>
        <begin position="1"/>
        <end position="18"/>
    </location>
</feature>
<dbReference type="OrthoDB" id="5290825at2759"/>
<feature type="chain" id="PRO_5012114289" evidence="1">
    <location>
        <begin position="19"/>
        <end position="90"/>
    </location>
</feature>
<evidence type="ECO:0000313" key="2">
    <source>
        <dbReference type="EMBL" id="OJA11470.1"/>
    </source>
</evidence>
<evidence type="ECO:0000313" key="3">
    <source>
        <dbReference type="Proteomes" id="UP000183567"/>
    </source>
</evidence>
<sequence length="90" mass="10336">WCCILWVLILLFVRETKGKTLEELDQVFAVPLSTHAAYGLRQIPYGFKKFVLFQNPVAEELYQQESASEVSIQGDEKARREMKEDVKGTA</sequence>